<organism evidence="2 3">
    <name type="scientific">Ruegeria pomeroyi (strain ATCC 700808 / DSM 15171 / DSS-3)</name>
    <name type="common">Silicibacter pomeroyi</name>
    <dbReference type="NCBI Taxonomy" id="246200"/>
    <lineage>
        <taxon>Bacteria</taxon>
        <taxon>Pseudomonadati</taxon>
        <taxon>Pseudomonadota</taxon>
        <taxon>Alphaproteobacteria</taxon>
        <taxon>Rhodobacterales</taxon>
        <taxon>Roseobacteraceae</taxon>
        <taxon>Ruegeria</taxon>
    </lineage>
</organism>
<reference evidence="2" key="1">
    <citation type="journal article" date="2004" name="Nature">
        <title>Genome sequence of Silicibacter pomeroyi reveals adaptations to the marine environment.</title>
        <authorList>
            <person name="Moran M.A."/>
            <person name="Buchan A."/>
            <person name="Gonzalez J.M."/>
            <person name="Heidelberg J.F."/>
            <person name="Whitman W.B."/>
            <person name="Kiene R.P."/>
            <person name="Henriksen J.R."/>
            <person name="King G.M."/>
            <person name="Belas R."/>
            <person name="Fuqua C."/>
            <person name="Brinkac L."/>
            <person name="Lewis M."/>
            <person name="Johri S."/>
            <person name="Weaver B."/>
            <person name="Pai G."/>
            <person name="Eisen J.A."/>
            <person name="Rahe E."/>
            <person name="Sheldon W.M."/>
            <person name="Ye W."/>
            <person name="Miller T.R."/>
            <person name="Carlton J."/>
            <person name="Rasko D.A."/>
            <person name="Paulsen I.T."/>
            <person name="Ren Q."/>
            <person name="Daugherty S.C."/>
            <person name="Deboy R.T."/>
            <person name="Dodson R.J."/>
            <person name="Durkin A.S."/>
            <person name="Madupu R."/>
            <person name="Nelson W.C."/>
            <person name="Sullivan S.A."/>
            <person name="Rosovitz M.J."/>
            <person name="Haft D.H."/>
            <person name="Selengut J."/>
            <person name="Ward N."/>
        </authorList>
    </citation>
    <scope>NUCLEOTIDE SEQUENCE [LARGE SCALE GENOMIC DNA]</scope>
    <source>
        <strain evidence="2">DSS-3</strain>
    </source>
</reference>
<name>Q5LPC4_RUEPO</name>
<evidence type="ECO:0000313" key="3">
    <source>
        <dbReference type="Proteomes" id="UP000001023"/>
    </source>
</evidence>
<keyword evidence="1" id="KW-0812">Transmembrane</keyword>
<dbReference type="EMBL" id="CP000031">
    <property type="protein sequence ID" value="AAV96165.1"/>
    <property type="molecule type" value="Genomic_DNA"/>
</dbReference>
<protein>
    <submittedName>
        <fullName evidence="2">Uncharacterized protein</fullName>
    </submittedName>
</protein>
<sequence>MSPSDTLPGLLPAAPGTAQPVCRWPAKGVGWPKNKNEHPVSGMTALKQYERIEATGLWRPSPEAQRREVVVSIGEATLTISDFNDRALTHWSLAALERQNPGEFPALYCPDGDPGETLELAESESTMIAAIDHLQRAIDSRRAHPGRIRWITVAVMVTIVLGMLTLWLPGALRRHVVAVVPEIKRQEIGRAVLARVERVTGQACSDEETDMILSRLAQRTGVRRLVVVPGGRASSLFLPGGIVVLNHALIGDHEDSSVAAGYVLAERARANAQDPLDDLLYRAGPLASFRLLTTGGLTPGILDSYAERVLAEPRPDMPDEALLAVFSQAAIPSSPYAYARDITGETVLGLIEADPMTGRTLEPVLADRDWVRLQDICGG</sequence>
<dbReference type="PaxDb" id="246200-SPO2924"/>
<dbReference type="STRING" id="246200.SPO2924"/>
<keyword evidence="1" id="KW-1133">Transmembrane helix</keyword>
<dbReference type="eggNOG" id="ENOG502Z8FB">
    <property type="taxonomic scope" value="Bacteria"/>
</dbReference>
<reference evidence="2" key="2">
    <citation type="journal article" date="2007" name="Appl. Environ. Microbiol.">
        <title>Ecological genomics of marine Roseobacters.</title>
        <authorList>
            <person name="Moran M.A."/>
            <person name="Belas R."/>
            <person name="Schell M.A."/>
            <person name="Gonzalez J.M."/>
            <person name="Sun F."/>
            <person name="Sun S."/>
            <person name="Binder B.J."/>
            <person name="Edmonds J."/>
            <person name="Ye W."/>
            <person name="Orcutt B."/>
            <person name="Howard E.C."/>
            <person name="Meile C."/>
            <person name="Palefsky W."/>
            <person name="Goesmann A."/>
            <person name="Ren Q."/>
            <person name="Paulsen I."/>
            <person name="Ulrich L.E."/>
            <person name="Thompson L.S."/>
            <person name="Saunders E."/>
            <person name="Buchan A."/>
        </authorList>
    </citation>
    <scope>NUCLEOTIDE SEQUENCE</scope>
    <source>
        <strain evidence="2">DSS-3</strain>
    </source>
</reference>
<dbReference type="HOGENOM" id="CLU_823572_0_0_5"/>
<feature type="transmembrane region" description="Helical" evidence="1">
    <location>
        <begin position="150"/>
        <end position="168"/>
    </location>
</feature>
<dbReference type="Proteomes" id="UP000001023">
    <property type="component" value="Chromosome"/>
</dbReference>
<dbReference type="AlphaFoldDB" id="Q5LPC4"/>
<accession>Q5LPC4</accession>
<gene>
    <name evidence="2" type="ordered locus">SPO2924</name>
</gene>
<keyword evidence="3" id="KW-1185">Reference proteome</keyword>
<keyword evidence="1" id="KW-0472">Membrane</keyword>
<evidence type="ECO:0000313" key="2">
    <source>
        <dbReference type="EMBL" id="AAV96165.1"/>
    </source>
</evidence>
<dbReference type="KEGG" id="sil:SPO2924"/>
<proteinExistence type="predicted"/>
<evidence type="ECO:0000256" key="1">
    <source>
        <dbReference type="SAM" id="Phobius"/>
    </source>
</evidence>
<reference evidence="2" key="3">
    <citation type="journal article" date="2014" name="Stand. Genomic Sci.">
        <title>An updated genome annotation for the model marine bacterium Ruegeria pomeroyi DSS-3.</title>
        <authorList>
            <person name="Rivers A.R."/>
            <person name="Smith C.B."/>
            <person name="Moran M.A."/>
        </authorList>
    </citation>
    <scope>GENOME REANNOTATION</scope>
    <source>
        <strain evidence="2">DSS-3</strain>
    </source>
</reference>